<dbReference type="InterPro" id="IPR008861">
    <property type="entry name" value="GpX-like"/>
</dbReference>
<dbReference type="Proteomes" id="UP000006875">
    <property type="component" value="Plasmid pILYOP01"/>
</dbReference>
<dbReference type="AlphaFoldDB" id="E3HBL1"/>
<evidence type="ECO:0000313" key="2">
    <source>
        <dbReference type="Proteomes" id="UP000006875"/>
    </source>
</evidence>
<dbReference type="Pfam" id="PF05489">
    <property type="entry name" value="Phage_tail_X"/>
    <property type="match status" value="1"/>
</dbReference>
<name>E3HBL1_ILYPC</name>
<keyword evidence="1" id="KW-0614">Plasmid</keyword>
<reference evidence="1 2" key="1">
    <citation type="journal article" date="2010" name="Stand. Genomic Sci.">
        <title>Complete genome sequence of Ilyobacter polytropus type strain (CuHbu1).</title>
        <authorList>
            <person name="Sikorski J."/>
            <person name="Chertkov O."/>
            <person name="Lapidus A."/>
            <person name="Nolan M."/>
            <person name="Lucas S."/>
            <person name="Del Rio T.G."/>
            <person name="Tice H."/>
            <person name="Cheng J.F."/>
            <person name="Tapia R."/>
            <person name="Han C."/>
            <person name="Goodwin L."/>
            <person name="Pitluck S."/>
            <person name="Liolios K."/>
            <person name="Ivanova N."/>
            <person name="Mavromatis K."/>
            <person name="Mikhailova N."/>
            <person name="Pati A."/>
            <person name="Chen A."/>
            <person name="Palaniappan K."/>
            <person name="Land M."/>
            <person name="Hauser L."/>
            <person name="Chang Y.J."/>
            <person name="Jeffries C.D."/>
            <person name="Brambilla E."/>
            <person name="Yasawong M."/>
            <person name="Rohde M."/>
            <person name="Pukall R."/>
            <person name="Spring S."/>
            <person name="Goker M."/>
            <person name="Woyke T."/>
            <person name="Bristow J."/>
            <person name="Eisen J.A."/>
            <person name="Markowitz V."/>
            <person name="Hugenholtz P."/>
            <person name="Kyrpides N.C."/>
            <person name="Klenk H.P."/>
        </authorList>
    </citation>
    <scope>NUCLEOTIDE SEQUENCE [LARGE SCALE GENOMIC DNA]</scope>
    <source>
        <strain evidence="2">ATCC 51220 / DSM 2926 / LMG 16218 / CuHBu1</strain>
        <plasmid evidence="2">pILYOP01</plasmid>
    </source>
</reference>
<dbReference type="OrthoDB" id="2941457at2"/>
<dbReference type="EMBL" id="CP002282">
    <property type="protein sequence ID" value="ADO83707.1"/>
    <property type="molecule type" value="Genomic_DNA"/>
</dbReference>
<geneLocation type="plasmid" evidence="1 2">
    <name>pILYOP01</name>
</geneLocation>
<dbReference type="RefSeq" id="WP_013388369.1">
    <property type="nucleotide sequence ID" value="NC_014633.1"/>
</dbReference>
<keyword evidence="2" id="KW-1185">Reference proteome</keyword>
<protein>
    <submittedName>
        <fullName evidence="1">Tail X family protein</fullName>
    </submittedName>
</protein>
<dbReference type="KEGG" id="ipo:Ilyop_1936"/>
<proteinExistence type="predicted"/>
<evidence type="ECO:0000313" key="1">
    <source>
        <dbReference type="EMBL" id="ADO83707.1"/>
    </source>
</evidence>
<gene>
    <name evidence="1" type="ordered locus">Ilyop_1936</name>
</gene>
<accession>E3HBL1</accession>
<organism evidence="1 2">
    <name type="scientific">Ilyobacter polytropus (strain ATCC 51220 / DSM 2926 / LMG 16218 / CuHBu1)</name>
    <dbReference type="NCBI Taxonomy" id="572544"/>
    <lineage>
        <taxon>Bacteria</taxon>
        <taxon>Fusobacteriati</taxon>
        <taxon>Fusobacteriota</taxon>
        <taxon>Fusobacteriia</taxon>
        <taxon>Fusobacteriales</taxon>
        <taxon>Fusobacteriaceae</taxon>
        <taxon>Ilyobacter</taxon>
    </lineage>
</organism>
<sequence length="65" mass="7576">MNVYTTVQGDTWDIISNKVYDSYDFYDDLINSNEKYSDVVFFQAGIELEVPEIETSTSDTLPPWR</sequence>
<dbReference type="HOGENOM" id="CLU_175462_0_2_0"/>